<comment type="caution">
    <text evidence="2">The sequence shown here is derived from an EMBL/GenBank/DDBJ whole genome shotgun (WGS) entry which is preliminary data.</text>
</comment>
<dbReference type="Pfam" id="PF00903">
    <property type="entry name" value="Glyoxalase"/>
    <property type="match status" value="1"/>
</dbReference>
<feature type="domain" description="VOC" evidence="1">
    <location>
        <begin position="5"/>
        <end position="128"/>
    </location>
</feature>
<dbReference type="RefSeq" id="WP_140934423.1">
    <property type="nucleotide sequence ID" value="NZ_QUBF01000003.1"/>
</dbReference>
<protein>
    <submittedName>
        <fullName evidence="2">VOC family protein</fullName>
    </submittedName>
</protein>
<evidence type="ECO:0000259" key="1">
    <source>
        <dbReference type="PROSITE" id="PS51819"/>
    </source>
</evidence>
<dbReference type="PANTHER" id="PTHR21366">
    <property type="entry name" value="GLYOXALASE FAMILY PROTEIN"/>
    <property type="match status" value="1"/>
</dbReference>
<sequence>MNIDSIDHIVLTVKSIEKSLEFYVNVLNMKEISFQTGNDKRYALQFGNMKINLHETDNEFDPKAKIPTPGSEDFCLITKTPIKEVIKELNDKHIQIIEGPEDKHGALGKITSIYLRDPDKNLVEISNYN</sequence>
<evidence type="ECO:0000313" key="3">
    <source>
        <dbReference type="Proteomes" id="UP000784700"/>
    </source>
</evidence>
<organism evidence="2 3">
    <name type="scientific">Apilactobacillus micheneri</name>
    <dbReference type="NCBI Taxonomy" id="1899430"/>
    <lineage>
        <taxon>Bacteria</taxon>
        <taxon>Bacillati</taxon>
        <taxon>Bacillota</taxon>
        <taxon>Bacilli</taxon>
        <taxon>Lactobacillales</taxon>
        <taxon>Lactobacillaceae</taxon>
        <taxon>Apilactobacillus</taxon>
    </lineage>
</organism>
<dbReference type="InterPro" id="IPR029068">
    <property type="entry name" value="Glyas_Bleomycin-R_OHBP_Dase"/>
</dbReference>
<proteinExistence type="predicted"/>
<dbReference type="InterPro" id="IPR050383">
    <property type="entry name" value="GlyoxalaseI/FosfomycinResist"/>
</dbReference>
<reference evidence="2" key="1">
    <citation type="submission" date="2018-08" db="EMBL/GenBank/DDBJ databases">
        <title>Comparative genomics of wild bee and flower associated Lactobacillus reveals potential adaptation to the bee host.</title>
        <authorList>
            <person name="Vuong H.Q."/>
            <person name="Mcfrederick Q.S."/>
        </authorList>
    </citation>
    <scope>NUCLEOTIDE SEQUENCE</scope>
    <source>
        <strain evidence="2">HV_63</strain>
    </source>
</reference>
<dbReference type="CDD" id="cd07253">
    <property type="entry name" value="GLOD5"/>
    <property type="match status" value="1"/>
</dbReference>
<dbReference type="AlphaFoldDB" id="A0A9Q8ING3"/>
<dbReference type="Proteomes" id="UP000784700">
    <property type="component" value="Unassembled WGS sequence"/>
</dbReference>
<dbReference type="SUPFAM" id="SSF54593">
    <property type="entry name" value="Glyoxalase/Bleomycin resistance protein/Dihydroxybiphenyl dioxygenase"/>
    <property type="match status" value="1"/>
</dbReference>
<evidence type="ECO:0000313" key="2">
    <source>
        <dbReference type="EMBL" id="TPR44146.1"/>
    </source>
</evidence>
<dbReference type="PROSITE" id="PS51819">
    <property type="entry name" value="VOC"/>
    <property type="match status" value="1"/>
</dbReference>
<dbReference type="PANTHER" id="PTHR21366:SF14">
    <property type="entry name" value="GLYOXALASE DOMAIN-CONTAINING PROTEIN 5"/>
    <property type="match status" value="1"/>
</dbReference>
<name>A0A9Q8ING3_9LACO</name>
<accession>A0A9Q8ING3</accession>
<dbReference type="GeneID" id="58108354"/>
<dbReference type="InterPro" id="IPR037523">
    <property type="entry name" value="VOC_core"/>
</dbReference>
<dbReference type="Gene3D" id="3.10.180.10">
    <property type="entry name" value="2,3-Dihydroxybiphenyl 1,2-Dioxygenase, domain 1"/>
    <property type="match status" value="1"/>
</dbReference>
<dbReference type="InterPro" id="IPR004360">
    <property type="entry name" value="Glyas_Fos-R_dOase_dom"/>
</dbReference>
<dbReference type="EMBL" id="QUBG01000003">
    <property type="protein sequence ID" value="TPR44146.1"/>
    <property type="molecule type" value="Genomic_DNA"/>
</dbReference>
<gene>
    <name evidence="2" type="ORF">DY130_03660</name>
</gene>